<dbReference type="GO" id="GO:0008270">
    <property type="term" value="F:zinc ion binding"/>
    <property type="evidence" value="ECO:0007669"/>
    <property type="project" value="InterPro"/>
</dbReference>
<dbReference type="SMART" id="SM00631">
    <property type="entry name" value="Zn_pept"/>
    <property type="match status" value="2"/>
</dbReference>
<keyword evidence="8" id="KW-0378">Hydrolase</keyword>
<feature type="domain" description="Peptidase M14" evidence="15">
    <location>
        <begin position="114"/>
        <end position="412"/>
    </location>
</feature>
<keyword evidence="11" id="KW-1015">Disulfide bond</keyword>
<gene>
    <name evidence="16" type="ORF">GBAR_LOCUS15406</name>
</gene>
<dbReference type="GO" id="GO:0004181">
    <property type="term" value="F:metallocarboxypeptidase activity"/>
    <property type="evidence" value="ECO:0007669"/>
    <property type="project" value="InterPro"/>
</dbReference>
<evidence type="ECO:0000256" key="7">
    <source>
        <dbReference type="ARBA" id="ARBA00022723"/>
    </source>
</evidence>
<comment type="function">
    <text evidence="12">Involved in the digestion of the blood meal.</text>
</comment>
<comment type="cofactor">
    <cofactor evidence="1">
        <name>Zn(2+)</name>
        <dbReference type="ChEBI" id="CHEBI:29105"/>
    </cofactor>
</comment>
<comment type="similarity">
    <text evidence="3 13">Belongs to the peptidase M14 family.</text>
</comment>
<name>A0AA35WNG3_GEOBA</name>
<dbReference type="PROSITE" id="PS52035">
    <property type="entry name" value="PEPTIDASE_M14"/>
    <property type="match status" value="2"/>
</dbReference>
<feature type="signal peptide" evidence="14">
    <location>
        <begin position="1"/>
        <end position="23"/>
    </location>
</feature>
<keyword evidence="5 16" id="KW-0121">Carboxypeptidase</keyword>
<evidence type="ECO:0000256" key="13">
    <source>
        <dbReference type="PROSITE-ProRule" id="PRU01379"/>
    </source>
</evidence>
<evidence type="ECO:0000256" key="14">
    <source>
        <dbReference type="SAM" id="SignalP"/>
    </source>
</evidence>
<evidence type="ECO:0000256" key="10">
    <source>
        <dbReference type="ARBA" id="ARBA00023049"/>
    </source>
</evidence>
<keyword evidence="9" id="KW-0862">Zinc</keyword>
<keyword evidence="14" id="KW-0732">Signal</keyword>
<dbReference type="PANTHER" id="PTHR11705">
    <property type="entry name" value="PROTEASE FAMILY M14 CARBOXYPEPTIDASE A,B"/>
    <property type="match status" value="1"/>
</dbReference>
<accession>A0AA35WNG3</accession>
<reference evidence="16" key="1">
    <citation type="submission" date="2023-03" db="EMBL/GenBank/DDBJ databases">
        <authorList>
            <person name="Steffen K."/>
            <person name="Cardenas P."/>
        </authorList>
    </citation>
    <scope>NUCLEOTIDE SEQUENCE</scope>
</reference>
<dbReference type="Gene3D" id="3.40.630.10">
    <property type="entry name" value="Zn peptidases"/>
    <property type="match status" value="2"/>
</dbReference>
<dbReference type="GO" id="GO:0005615">
    <property type="term" value="C:extracellular space"/>
    <property type="evidence" value="ECO:0007669"/>
    <property type="project" value="TreeGrafter"/>
</dbReference>
<dbReference type="GO" id="GO:0006508">
    <property type="term" value="P:proteolysis"/>
    <property type="evidence" value="ECO:0007669"/>
    <property type="project" value="UniProtKB-KW"/>
</dbReference>
<evidence type="ECO:0000256" key="6">
    <source>
        <dbReference type="ARBA" id="ARBA00022670"/>
    </source>
</evidence>
<keyword evidence="7" id="KW-0479">Metal-binding</keyword>
<evidence type="ECO:0000256" key="4">
    <source>
        <dbReference type="ARBA" id="ARBA00022525"/>
    </source>
</evidence>
<keyword evidence="6" id="KW-0645">Protease</keyword>
<feature type="domain" description="Peptidase M14" evidence="15">
    <location>
        <begin position="492"/>
        <end position="786"/>
    </location>
</feature>
<evidence type="ECO:0000259" key="15">
    <source>
        <dbReference type="PROSITE" id="PS52035"/>
    </source>
</evidence>
<protein>
    <submittedName>
        <fullName evidence="16">Carboxypeptidase A2</fullName>
    </submittedName>
</protein>
<feature type="active site" description="Proton donor/acceptor" evidence="13">
    <location>
        <position position="378"/>
    </location>
</feature>
<dbReference type="FunFam" id="3.40.630.10:FF:000040">
    <property type="entry name" value="zinc carboxypeptidase"/>
    <property type="match status" value="2"/>
</dbReference>
<evidence type="ECO:0000313" key="17">
    <source>
        <dbReference type="Proteomes" id="UP001174909"/>
    </source>
</evidence>
<comment type="caution">
    <text evidence="16">The sequence shown here is derived from an EMBL/GenBank/DDBJ whole genome shotgun (WGS) entry which is preliminary data.</text>
</comment>
<dbReference type="Pfam" id="PF00246">
    <property type="entry name" value="Peptidase_M14"/>
    <property type="match status" value="2"/>
</dbReference>
<keyword evidence="10" id="KW-0482">Metalloprotease</keyword>
<evidence type="ECO:0000256" key="5">
    <source>
        <dbReference type="ARBA" id="ARBA00022645"/>
    </source>
</evidence>
<dbReference type="AlphaFoldDB" id="A0AA35WNG3"/>
<dbReference type="SUPFAM" id="SSF53187">
    <property type="entry name" value="Zn-dependent exopeptidases"/>
    <property type="match status" value="2"/>
</dbReference>
<evidence type="ECO:0000313" key="16">
    <source>
        <dbReference type="EMBL" id="CAI8026889.1"/>
    </source>
</evidence>
<dbReference type="EMBL" id="CASHTH010002244">
    <property type="protein sequence ID" value="CAI8026889.1"/>
    <property type="molecule type" value="Genomic_DNA"/>
</dbReference>
<dbReference type="PRINTS" id="PR00765">
    <property type="entry name" value="CRBOXYPTASEA"/>
</dbReference>
<organism evidence="16 17">
    <name type="scientific">Geodia barretti</name>
    <name type="common">Barrett's horny sponge</name>
    <dbReference type="NCBI Taxonomy" id="519541"/>
    <lineage>
        <taxon>Eukaryota</taxon>
        <taxon>Metazoa</taxon>
        <taxon>Porifera</taxon>
        <taxon>Demospongiae</taxon>
        <taxon>Heteroscleromorpha</taxon>
        <taxon>Tetractinellida</taxon>
        <taxon>Astrophorina</taxon>
        <taxon>Geodiidae</taxon>
        <taxon>Geodia</taxon>
    </lineage>
</organism>
<dbReference type="PANTHER" id="PTHR11705:SF143">
    <property type="entry name" value="SLL0236 PROTEIN"/>
    <property type="match status" value="1"/>
</dbReference>
<dbReference type="CDD" id="cd03860">
    <property type="entry name" value="M14_CP_A-B_like"/>
    <property type="match status" value="2"/>
</dbReference>
<feature type="active site" description="Proton donor/acceptor" evidence="13">
    <location>
        <position position="752"/>
    </location>
</feature>
<evidence type="ECO:0000256" key="12">
    <source>
        <dbReference type="ARBA" id="ARBA00057299"/>
    </source>
</evidence>
<evidence type="ECO:0000256" key="11">
    <source>
        <dbReference type="ARBA" id="ARBA00023157"/>
    </source>
</evidence>
<comment type="subcellular location">
    <subcellularLocation>
        <location evidence="2">Secreted</location>
    </subcellularLocation>
</comment>
<sequence length="795" mass="90435">MQARAKMKAVAFLLGFVLVGASGYKRTAHYDDQIVVNCELTERLGTVLERYFVDPWGFDEEKRLHLRLGVQLWSELQSTLPECSVVIENVEEYVSKAEKEMFNNSRPEAEWFEEYHDYDAIVGWYSKLANDYPNLVTFYKSIGESLEGRDMPAVHIGTNSKYTVYFQCQIHAREWISGAVCMYIANRLCESYGKIEQVTNLLNAVEFVFVPLVNPDGYEYTWNGDRLWRKNRRVNPGSSCDGVDLNRNYDDHWGGEGSSSNPCSETYHGTSAASEPETQYTQNYFKAQKSIVAAIDWHSFSQLILRPYGWTKADCPDEQRLSDVGQKMSDAAKAIHGKEYDSIKSIDLYATTGSASDWFYSDNANEDHDFRAAGYTIELRDTGRYGFLLPPEEIIPCGEEMFPAVLYLAESIELKESFTERLGTLLEKDFVDLWGFDKEKRLHIRLGNQLWSELQSTLPECSVVIENVEEYVSKAEKKPFDKSNPEPSWFEAYHRYDDIVAWYQRLARDYSGLVKYVESIGTSVEGRNIPAVHLNKDVSAVPNYTVFFQCQIHAREWVSAPVCMYIATTFVTKLLDALQFVFIPVANPDGYEYTWTNDRLWRKNRRNNPGSSCMGVDLNRNFNDHWNQGGSSSNPCSNVFHGPFAASEPETQTTQAYFAAQNAVIAAVDWHSYSQLILRPYGWSQNPPPNEKQLKAVGDSMSNIIYNVHGSEYISEPASALYVASGGADDWFYGDEATSTNEGYRAASYTFELRDTGQYEFLLPPDQIIPNGQEIVPAVLYLAETMLENPIRSSG</sequence>
<evidence type="ECO:0000256" key="9">
    <source>
        <dbReference type="ARBA" id="ARBA00022833"/>
    </source>
</evidence>
<dbReference type="InterPro" id="IPR000834">
    <property type="entry name" value="Peptidase_M14"/>
</dbReference>
<evidence type="ECO:0000256" key="3">
    <source>
        <dbReference type="ARBA" id="ARBA00005988"/>
    </source>
</evidence>
<evidence type="ECO:0000256" key="1">
    <source>
        <dbReference type="ARBA" id="ARBA00001947"/>
    </source>
</evidence>
<keyword evidence="4" id="KW-0964">Secreted</keyword>
<proteinExistence type="inferred from homology"/>
<keyword evidence="17" id="KW-1185">Reference proteome</keyword>
<feature type="chain" id="PRO_5041386509" evidence="14">
    <location>
        <begin position="24"/>
        <end position="795"/>
    </location>
</feature>
<evidence type="ECO:0000256" key="2">
    <source>
        <dbReference type="ARBA" id="ARBA00004613"/>
    </source>
</evidence>
<dbReference type="Proteomes" id="UP001174909">
    <property type="component" value="Unassembled WGS sequence"/>
</dbReference>
<evidence type="ECO:0000256" key="8">
    <source>
        <dbReference type="ARBA" id="ARBA00022801"/>
    </source>
</evidence>